<proteinExistence type="inferred from homology"/>
<evidence type="ECO:0000256" key="5">
    <source>
        <dbReference type="ARBA" id="ARBA00022737"/>
    </source>
</evidence>
<keyword evidence="11" id="KW-1185">Reference proteome</keyword>
<evidence type="ECO:0000256" key="9">
    <source>
        <dbReference type="RuleBase" id="RU000488"/>
    </source>
</evidence>
<reference evidence="10 11" key="1">
    <citation type="submission" date="2024-02" db="EMBL/GenBank/DDBJ databases">
        <authorList>
            <person name="Chen Y."/>
            <person name="Shah S."/>
            <person name="Dougan E. K."/>
            <person name="Thang M."/>
            <person name="Chan C."/>
        </authorList>
    </citation>
    <scope>NUCLEOTIDE SEQUENCE [LARGE SCALE GENOMIC DNA]</scope>
</reference>
<evidence type="ECO:0008006" key="12">
    <source>
        <dbReference type="Google" id="ProtNLM"/>
    </source>
</evidence>
<dbReference type="InterPro" id="IPR023395">
    <property type="entry name" value="MCP_dom_sf"/>
</dbReference>
<dbReference type="Proteomes" id="UP001642484">
    <property type="component" value="Unassembled WGS sequence"/>
</dbReference>
<dbReference type="InterPro" id="IPR018108">
    <property type="entry name" value="MCP_transmembrane"/>
</dbReference>
<evidence type="ECO:0000313" key="11">
    <source>
        <dbReference type="Proteomes" id="UP001642484"/>
    </source>
</evidence>
<keyword evidence="3 9" id="KW-0813">Transport</keyword>
<name>A0ABP0I307_9DINO</name>
<dbReference type="Gene3D" id="1.50.40.10">
    <property type="entry name" value="Mitochondrial carrier domain"/>
    <property type="match status" value="1"/>
</dbReference>
<evidence type="ECO:0000256" key="8">
    <source>
        <dbReference type="PROSITE-ProRule" id="PRU00282"/>
    </source>
</evidence>
<comment type="caution">
    <text evidence="10">The sequence shown here is derived from an EMBL/GenBank/DDBJ whole genome shotgun (WGS) entry which is preliminary data.</text>
</comment>
<evidence type="ECO:0000313" key="10">
    <source>
        <dbReference type="EMBL" id="CAK8996961.1"/>
    </source>
</evidence>
<comment type="similarity">
    <text evidence="2 9">Belongs to the mitochondrial carrier (TC 2.A.29) family.</text>
</comment>
<evidence type="ECO:0000256" key="3">
    <source>
        <dbReference type="ARBA" id="ARBA00022448"/>
    </source>
</evidence>
<keyword evidence="6" id="KW-1133">Transmembrane helix</keyword>
<dbReference type="PANTHER" id="PTHR45667">
    <property type="entry name" value="S-ADENOSYLMETHIONINE MITOCHONDRIAL CARRIER PROTEIN"/>
    <property type="match status" value="1"/>
</dbReference>
<evidence type="ECO:0000256" key="1">
    <source>
        <dbReference type="ARBA" id="ARBA00004141"/>
    </source>
</evidence>
<evidence type="ECO:0000256" key="6">
    <source>
        <dbReference type="ARBA" id="ARBA00022989"/>
    </source>
</evidence>
<sequence>MSSVSDDTESSSHFVTPASDVRLSATQQALAGSTAKGATKLILYPLDTFKSRRQARRFGELQEFRHLQTLRGVYRGIVPKLLLYSPYQAVYMSAYITARDHLLQGPLGDSVATFAVAGAVAEVAGSAIRLPMEVAKLRLQLGAYSNSFQAFKDILMNPWRLTRGFVPQTIMHDCSYSACGWLFFESGRQWLYSLRGSSNLPVYENLLLGFAAGTLTSLVTNPFDVIKTRIIGSSSETPPGILSTAKSIWRFEGLGAFWQGASLRLGQYRVTVSHRSLSKKGKALRESLDTATAAKKLAANTSNKS</sequence>
<feature type="repeat" description="Solcar" evidence="8">
    <location>
        <begin position="23"/>
        <end position="101"/>
    </location>
</feature>
<comment type="subcellular location">
    <subcellularLocation>
        <location evidence="1">Membrane</location>
        <topology evidence="1">Multi-pass membrane protein</topology>
    </subcellularLocation>
</comment>
<accession>A0ABP0I307</accession>
<dbReference type="Pfam" id="PF00153">
    <property type="entry name" value="Mito_carr"/>
    <property type="match status" value="3"/>
</dbReference>
<evidence type="ECO:0000256" key="4">
    <source>
        <dbReference type="ARBA" id="ARBA00022692"/>
    </source>
</evidence>
<organism evidence="10 11">
    <name type="scientific">Durusdinium trenchii</name>
    <dbReference type="NCBI Taxonomy" id="1381693"/>
    <lineage>
        <taxon>Eukaryota</taxon>
        <taxon>Sar</taxon>
        <taxon>Alveolata</taxon>
        <taxon>Dinophyceae</taxon>
        <taxon>Suessiales</taxon>
        <taxon>Symbiodiniaceae</taxon>
        <taxon>Durusdinium</taxon>
    </lineage>
</organism>
<protein>
    <recommendedName>
        <fullName evidence="12">Mitochondrial carrier</fullName>
    </recommendedName>
</protein>
<dbReference type="PROSITE" id="PS50920">
    <property type="entry name" value="SOLCAR"/>
    <property type="match status" value="2"/>
</dbReference>
<dbReference type="EMBL" id="CAXAMN010001936">
    <property type="protein sequence ID" value="CAK8996961.1"/>
    <property type="molecule type" value="Genomic_DNA"/>
</dbReference>
<evidence type="ECO:0000256" key="2">
    <source>
        <dbReference type="ARBA" id="ARBA00006375"/>
    </source>
</evidence>
<feature type="repeat" description="Solcar" evidence="8">
    <location>
        <begin position="200"/>
        <end position="284"/>
    </location>
</feature>
<evidence type="ECO:0000256" key="7">
    <source>
        <dbReference type="ARBA" id="ARBA00023136"/>
    </source>
</evidence>
<keyword evidence="5" id="KW-0677">Repeat</keyword>
<dbReference type="SUPFAM" id="SSF103506">
    <property type="entry name" value="Mitochondrial carrier"/>
    <property type="match status" value="1"/>
</dbReference>
<gene>
    <name evidence="10" type="ORF">CCMP2556_LOCUS4668</name>
</gene>
<keyword evidence="4 8" id="KW-0812">Transmembrane</keyword>
<keyword evidence="7 8" id="KW-0472">Membrane</keyword>